<name>A0A3L7ZNP8_PARDI</name>
<dbReference type="GO" id="GO:0071555">
    <property type="term" value="P:cell wall organization"/>
    <property type="evidence" value="ECO:0007669"/>
    <property type="project" value="TreeGrafter"/>
</dbReference>
<evidence type="ECO:0000259" key="3">
    <source>
        <dbReference type="Pfam" id="PF00905"/>
    </source>
</evidence>
<feature type="domain" description="Penicillin-binding protein transpeptidase" evidence="3">
    <location>
        <begin position="151"/>
        <end position="273"/>
    </location>
</feature>
<proteinExistence type="predicted"/>
<evidence type="ECO:0000313" key="5">
    <source>
        <dbReference type="Proteomes" id="UP000278164"/>
    </source>
</evidence>
<accession>A0A3L7ZNP8</accession>
<evidence type="ECO:0000313" key="4">
    <source>
        <dbReference type="EMBL" id="RLT71913.1"/>
    </source>
</evidence>
<dbReference type="Gene3D" id="3.30.450.330">
    <property type="match status" value="2"/>
</dbReference>
<dbReference type="SUPFAM" id="SSF56601">
    <property type="entry name" value="beta-lactamase/transpeptidase-like"/>
    <property type="match status" value="1"/>
</dbReference>
<dbReference type="PANTHER" id="PTHR30627:SF1">
    <property type="entry name" value="PEPTIDOGLYCAN D,D-TRANSPEPTIDASE FTSI"/>
    <property type="match status" value="1"/>
</dbReference>
<dbReference type="Pfam" id="PF00905">
    <property type="entry name" value="Transpeptidase"/>
    <property type="match status" value="1"/>
</dbReference>
<dbReference type="Gene3D" id="3.40.710.10">
    <property type="entry name" value="DD-peptidase/beta-lactamase superfamily"/>
    <property type="match status" value="2"/>
</dbReference>
<comment type="subcellular location">
    <subcellularLocation>
        <location evidence="1">Membrane</location>
    </subcellularLocation>
</comment>
<dbReference type="InterPro" id="IPR001460">
    <property type="entry name" value="PCN-bd_Tpept"/>
</dbReference>
<dbReference type="AlphaFoldDB" id="A0A3L7ZNP8"/>
<dbReference type="InterPro" id="IPR050515">
    <property type="entry name" value="Beta-lactam/transpept"/>
</dbReference>
<evidence type="ECO:0000256" key="2">
    <source>
        <dbReference type="ARBA" id="ARBA00023136"/>
    </source>
</evidence>
<protein>
    <recommendedName>
        <fullName evidence="3">Penicillin-binding protein transpeptidase domain-containing protein</fullName>
    </recommendedName>
</protein>
<dbReference type="RefSeq" id="WP_121737402.1">
    <property type="nucleotide sequence ID" value="NZ_QXXG01000066.1"/>
</dbReference>
<dbReference type="Proteomes" id="UP000278164">
    <property type="component" value="Unassembled WGS sequence"/>
</dbReference>
<keyword evidence="2" id="KW-0472">Membrane</keyword>
<dbReference type="InterPro" id="IPR012338">
    <property type="entry name" value="Beta-lactam/transpept-like"/>
</dbReference>
<organism evidence="4 5">
    <name type="scientific">Parabacteroides distasonis</name>
    <dbReference type="NCBI Taxonomy" id="823"/>
    <lineage>
        <taxon>Bacteria</taxon>
        <taxon>Pseudomonadati</taxon>
        <taxon>Bacteroidota</taxon>
        <taxon>Bacteroidia</taxon>
        <taxon>Bacteroidales</taxon>
        <taxon>Tannerellaceae</taxon>
        <taxon>Parabacteroides</taxon>
    </lineage>
</organism>
<dbReference type="PANTHER" id="PTHR30627">
    <property type="entry name" value="PEPTIDOGLYCAN D,D-TRANSPEPTIDASE"/>
    <property type="match status" value="1"/>
</dbReference>
<sequence>MKQISILFLLLVIITSCQRNELQSISKEILSKELTEVQADSGLVILIKDNEIAAKVNLISDNGIYKEGDEQSFQTKRDMGTLLSTACMMATLDCISPTDTVDVGTGIYLKDGKEVRDHNADRGGYGILTAEQVIAYDSKIGIMMIMERCNQVKDNLSKMGFSSLHVSPMEIATFYNRIANEDTTLCSEKIMNEIWDMLFKVILEGTGKSIFLEDVPLAGKTGYSEQDGKKDVSCCTFFNVDGSLYTCLVIISNPKQGYPSGGVMAGNVIKEIVNHLKSEENEKEN</sequence>
<dbReference type="GO" id="GO:0008658">
    <property type="term" value="F:penicillin binding"/>
    <property type="evidence" value="ECO:0007669"/>
    <property type="project" value="InterPro"/>
</dbReference>
<dbReference type="PROSITE" id="PS51257">
    <property type="entry name" value="PROKAR_LIPOPROTEIN"/>
    <property type="match status" value="1"/>
</dbReference>
<dbReference type="GO" id="GO:0005886">
    <property type="term" value="C:plasma membrane"/>
    <property type="evidence" value="ECO:0007669"/>
    <property type="project" value="TreeGrafter"/>
</dbReference>
<gene>
    <name evidence="4" type="ORF">D7V78_18710</name>
</gene>
<dbReference type="EMBL" id="RAYI01000080">
    <property type="protein sequence ID" value="RLT71913.1"/>
    <property type="molecule type" value="Genomic_DNA"/>
</dbReference>
<reference evidence="4 5" key="1">
    <citation type="submission" date="2018-09" db="EMBL/GenBank/DDBJ databases">
        <title>Murine metabolic-syndrome-specific gut microbial biobank.</title>
        <authorList>
            <person name="Liu C."/>
        </authorList>
    </citation>
    <scope>NUCLEOTIDE SEQUENCE [LARGE SCALE GENOMIC DNA]</scope>
    <source>
        <strain evidence="4 5">8-P5</strain>
    </source>
</reference>
<dbReference type="OrthoDB" id="9804124at2"/>
<comment type="caution">
    <text evidence="4">The sequence shown here is derived from an EMBL/GenBank/DDBJ whole genome shotgun (WGS) entry which is preliminary data.</text>
</comment>
<evidence type="ECO:0000256" key="1">
    <source>
        <dbReference type="ARBA" id="ARBA00004370"/>
    </source>
</evidence>